<dbReference type="GO" id="GO:0005886">
    <property type="term" value="C:plasma membrane"/>
    <property type="evidence" value="ECO:0007669"/>
    <property type="project" value="UniProtKB-SubCell"/>
</dbReference>
<protein>
    <submittedName>
        <fullName evidence="9">Lipopolysaccharide biosynthesis protein WzzE</fullName>
    </submittedName>
</protein>
<keyword evidence="4 6" id="KW-1133">Transmembrane helix</keyword>
<keyword evidence="2" id="KW-1003">Cell membrane</keyword>
<dbReference type="Pfam" id="PF02706">
    <property type="entry name" value="Wzz"/>
    <property type="match status" value="1"/>
</dbReference>
<accession>A0A1X7AS21</accession>
<evidence type="ECO:0000256" key="6">
    <source>
        <dbReference type="SAM" id="Phobius"/>
    </source>
</evidence>
<keyword evidence="10" id="KW-1185">Reference proteome</keyword>
<dbReference type="PANTHER" id="PTHR32309">
    <property type="entry name" value="TYROSINE-PROTEIN KINASE"/>
    <property type="match status" value="1"/>
</dbReference>
<keyword evidence="5 6" id="KW-0472">Membrane</keyword>
<dbReference type="Gene3D" id="3.30.1890.10">
    <property type="entry name" value="FepE-like"/>
    <property type="match status" value="1"/>
</dbReference>
<evidence type="ECO:0000313" key="10">
    <source>
        <dbReference type="Proteomes" id="UP000196573"/>
    </source>
</evidence>
<evidence type="ECO:0000259" key="8">
    <source>
        <dbReference type="Pfam" id="PF13807"/>
    </source>
</evidence>
<proteinExistence type="predicted"/>
<keyword evidence="3 6" id="KW-0812">Transmembrane</keyword>
<dbReference type="InterPro" id="IPR050445">
    <property type="entry name" value="Bact_polysacc_biosynth/exp"/>
</dbReference>
<evidence type="ECO:0000256" key="2">
    <source>
        <dbReference type="ARBA" id="ARBA00022475"/>
    </source>
</evidence>
<dbReference type="SUPFAM" id="SSF160355">
    <property type="entry name" value="Bacterial polysaccharide co-polymerase-like"/>
    <property type="match status" value="1"/>
</dbReference>
<dbReference type="InterPro" id="IPR032807">
    <property type="entry name" value="GNVR"/>
</dbReference>
<dbReference type="Proteomes" id="UP000196573">
    <property type="component" value="Unassembled WGS sequence"/>
</dbReference>
<evidence type="ECO:0000259" key="7">
    <source>
        <dbReference type="Pfam" id="PF02706"/>
    </source>
</evidence>
<dbReference type="PANTHER" id="PTHR32309:SF13">
    <property type="entry name" value="FERRIC ENTEROBACTIN TRANSPORT PROTEIN FEPE"/>
    <property type="match status" value="1"/>
</dbReference>
<sequence length="386" mass="42383">MYPQYPHSMQDDEIDLFELASKLWARKLTIAGLTAAVAIAAVIIALIIPPTWQSEARIYKATSTELAPLHSIQQQMGIAPTTSDESFSVFNRYLNSPSTLRSVFEASGLAMQALEASDSANADALLAANFKDFSKDLAIKRSDAKKDGDEYTNVSYESNDQAFSASLINDYLLPAAQQRTVTELSGSLSSALAQQISQINRNIETIESKFVQTVNLDIMKSEQALALAQRGGISTLSTDRFTRITDETLFQLGTNILSKKLEQQRTLLDQYRLISTPKAGDTDKPLLSEVIPLYLKLQNLKALDTRLENLKPVNIDEPAMVPATPIKPKKTLIVALGIVLGGMLGVFVALIQIAIANRKEKQRINVGAITPTQTLTPEQEMEALRK</sequence>
<dbReference type="Pfam" id="PF13807">
    <property type="entry name" value="GNVR"/>
    <property type="match status" value="1"/>
</dbReference>
<evidence type="ECO:0000256" key="3">
    <source>
        <dbReference type="ARBA" id="ARBA00022692"/>
    </source>
</evidence>
<feature type="transmembrane region" description="Helical" evidence="6">
    <location>
        <begin position="28"/>
        <end position="48"/>
    </location>
</feature>
<evidence type="ECO:0000256" key="4">
    <source>
        <dbReference type="ARBA" id="ARBA00022989"/>
    </source>
</evidence>
<evidence type="ECO:0000313" key="9">
    <source>
        <dbReference type="EMBL" id="SMA50898.1"/>
    </source>
</evidence>
<reference evidence="9 10" key="1">
    <citation type="submission" date="2017-03" db="EMBL/GenBank/DDBJ databases">
        <authorList>
            <person name="Afonso C.L."/>
            <person name="Miller P.J."/>
            <person name="Scott M.A."/>
            <person name="Spackman E."/>
            <person name="Goraichik I."/>
            <person name="Dimitrov K.M."/>
            <person name="Suarez D.L."/>
            <person name="Swayne D.E."/>
        </authorList>
    </citation>
    <scope>NUCLEOTIDE SEQUENCE [LARGE SCALE GENOMIC DNA]</scope>
    <source>
        <strain evidence="9">SB41UT1</strain>
    </source>
</reference>
<comment type="subcellular location">
    <subcellularLocation>
        <location evidence="1">Cell membrane</location>
        <topology evidence="1">Multi-pass membrane protein</topology>
    </subcellularLocation>
</comment>
<feature type="domain" description="Tyrosine-protein kinase G-rich" evidence="8">
    <location>
        <begin position="293"/>
        <end position="352"/>
    </location>
</feature>
<feature type="domain" description="Polysaccharide chain length determinant N-terminal" evidence="7">
    <location>
        <begin position="12"/>
        <end position="105"/>
    </location>
</feature>
<dbReference type="EMBL" id="FWPT01000019">
    <property type="protein sequence ID" value="SMA50898.1"/>
    <property type="molecule type" value="Genomic_DNA"/>
</dbReference>
<feature type="transmembrane region" description="Helical" evidence="6">
    <location>
        <begin position="332"/>
        <end position="355"/>
    </location>
</feature>
<dbReference type="AlphaFoldDB" id="A0A1X7AS21"/>
<evidence type="ECO:0000256" key="5">
    <source>
        <dbReference type="ARBA" id="ARBA00023136"/>
    </source>
</evidence>
<name>A0A1X7AS21_9GAMM</name>
<dbReference type="GO" id="GO:0004713">
    <property type="term" value="F:protein tyrosine kinase activity"/>
    <property type="evidence" value="ECO:0007669"/>
    <property type="project" value="TreeGrafter"/>
</dbReference>
<evidence type="ECO:0000256" key="1">
    <source>
        <dbReference type="ARBA" id="ARBA00004651"/>
    </source>
</evidence>
<dbReference type="InterPro" id="IPR003856">
    <property type="entry name" value="LPS_length_determ_N"/>
</dbReference>
<gene>
    <name evidence="9" type="primary">wzzE</name>
    <name evidence="9" type="ORF">EHSB41UT_04716</name>
</gene>
<organism evidence="9 10">
    <name type="scientific">Parendozoicomonas haliclonae</name>
    <dbReference type="NCBI Taxonomy" id="1960125"/>
    <lineage>
        <taxon>Bacteria</taxon>
        <taxon>Pseudomonadati</taxon>
        <taxon>Pseudomonadota</taxon>
        <taxon>Gammaproteobacteria</taxon>
        <taxon>Oceanospirillales</taxon>
        <taxon>Endozoicomonadaceae</taxon>
        <taxon>Parendozoicomonas</taxon>
    </lineage>
</organism>